<accession>A0AAN6SMA9</accession>
<sequence length="216" mass="23801">MVLTDPLGPAAVLRAMADALPTHDKGDTTSDLSSSLDCVALFVHACMVNLGFRLLGFNEDQRIEAECARLAPRLPSQWNNSLSSHGFIYAHTQSSMQFVLHIDRLGSKIEVRGLGTGAERIARFDITARDYISSSALPLRITLTADGTEDRSDLAQKLKTLFISEERIKDLSSLLKISLIQRLLPSLQKEGYTESESAPRRTSPPPQQQPHEPAHP</sequence>
<feature type="region of interest" description="Disordered" evidence="3">
    <location>
        <begin position="190"/>
        <end position="216"/>
    </location>
</feature>
<feature type="non-terminal residue" evidence="5">
    <location>
        <position position="216"/>
    </location>
</feature>
<organism evidence="5 6">
    <name type="scientific">Parachaetomium inaequale</name>
    <dbReference type="NCBI Taxonomy" id="2588326"/>
    <lineage>
        <taxon>Eukaryota</taxon>
        <taxon>Fungi</taxon>
        <taxon>Dikarya</taxon>
        <taxon>Ascomycota</taxon>
        <taxon>Pezizomycotina</taxon>
        <taxon>Sordariomycetes</taxon>
        <taxon>Sordariomycetidae</taxon>
        <taxon>Sordariales</taxon>
        <taxon>Chaetomiaceae</taxon>
        <taxon>Parachaetomium</taxon>
    </lineage>
</organism>
<dbReference type="Proteomes" id="UP001303115">
    <property type="component" value="Unassembled WGS sequence"/>
</dbReference>
<name>A0AAN6SMA9_9PEZI</name>
<dbReference type="GO" id="GO:0070628">
    <property type="term" value="F:proteasome binding"/>
    <property type="evidence" value="ECO:0007669"/>
    <property type="project" value="InterPro"/>
</dbReference>
<evidence type="ECO:0000256" key="2">
    <source>
        <dbReference type="ARBA" id="ARBA00022942"/>
    </source>
</evidence>
<protein>
    <submittedName>
        <fullName evidence="5">PI31 proteasome regulator N-terminal-domain-containing protein</fullName>
    </submittedName>
</protein>
<comment type="similarity">
    <text evidence="1">Belongs to the proteasome inhibitor PI31 family.</text>
</comment>
<dbReference type="FunFam" id="3.40.1000.30:FF:000006">
    <property type="entry name" value="Chromosome 8, whole genome shotgun sequence"/>
    <property type="match status" value="1"/>
</dbReference>
<dbReference type="AlphaFoldDB" id="A0AAN6SMA9"/>
<evidence type="ECO:0000313" key="5">
    <source>
        <dbReference type="EMBL" id="KAK4032879.1"/>
    </source>
</evidence>
<dbReference type="PANTHER" id="PTHR13266:SF1">
    <property type="entry name" value="PROTEASOME INHIBITOR PI31 SUBUNIT"/>
    <property type="match status" value="1"/>
</dbReference>
<dbReference type="EMBL" id="MU854567">
    <property type="protein sequence ID" value="KAK4032879.1"/>
    <property type="molecule type" value="Genomic_DNA"/>
</dbReference>
<evidence type="ECO:0000259" key="4">
    <source>
        <dbReference type="Pfam" id="PF11566"/>
    </source>
</evidence>
<comment type="caution">
    <text evidence="5">The sequence shown here is derived from an EMBL/GenBank/DDBJ whole genome shotgun (WGS) entry which is preliminary data.</text>
</comment>
<dbReference type="PANTHER" id="PTHR13266">
    <property type="entry name" value="PROTEASOME INHIBITOR"/>
    <property type="match status" value="1"/>
</dbReference>
<keyword evidence="6" id="KW-1185">Reference proteome</keyword>
<dbReference type="GO" id="GO:0004866">
    <property type="term" value="F:endopeptidase inhibitor activity"/>
    <property type="evidence" value="ECO:0007669"/>
    <property type="project" value="InterPro"/>
</dbReference>
<dbReference type="Pfam" id="PF11566">
    <property type="entry name" value="PI31_Prot_N"/>
    <property type="match status" value="1"/>
</dbReference>
<keyword evidence="2 5" id="KW-0647">Proteasome</keyword>
<dbReference type="InterPro" id="IPR021625">
    <property type="entry name" value="PI31_Prot_N"/>
</dbReference>
<feature type="domain" description="PI31 proteasome regulator N-terminal" evidence="4">
    <location>
        <begin position="28"/>
        <end position="190"/>
    </location>
</feature>
<evidence type="ECO:0000313" key="6">
    <source>
        <dbReference type="Proteomes" id="UP001303115"/>
    </source>
</evidence>
<proteinExistence type="inferred from homology"/>
<dbReference type="GO" id="GO:0000502">
    <property type="term" value="C:proteasome complex"/>
    <property type="evidence" value="ECO:0007669"/>
    <property type="project" value="UniProtKB-KW"/>
</dbReference>
<evidence type="ECO:0000256" key="3">
    <source>
        <dbReference type="SAM" id="MobiDB-lite"/>
    </source>
</evidence>
<evidence type="ECO:0000256" key="1">
    <source>
        <dbReference type="ARBA" id="ARBA00006405"/>
    </source>
</evidence>
<dbReference type="Gene3D" id="3.40.1000.30">
    <property type="match status" value="1"/>
</dbReference>
<dbReference type="InterPro" id="IPR045128">
    <property type="entry name" value="PI31-like"/>
</dbReference>
<reference evidence="6" key="1">
    <citation type="journal article" date="2023" name="Mol. Phylogenet. Evol.">
        <title>Genome-scale phylogeny and comparative genomics of the fungal order Sordariales.</title>
        <authorList>
            <person name="Hensen N."/>
            <person name="Bonometti L."/>
            <person name="Westerberg I."/>
            <person name="Brannstrom I.O."/>
            <person name="Guillou S."/>
            <person name="Cros-Aarteil S."/>
            <person name="Calhoun S."/>
            <person name="Haridas S."/>
            <person name="Kuo A."/>
            <person name="Mondo S."/>
            <person name="Pangilinan J."/>
            <person name="Riley R."/>
            <person name="LaButti K."/>
            <person name="Andreopoulos B."/>
            <person name="Lipzen A."/>
            <person name="Chen C."/>
            <person name="Yan M."/>
            <person name="Daum C."/>
            <person name="Ng V."/>
            <person name="Clum A."/>
            <person name="Steindorff A."/>
            <person name="Ohm R.A."/>
            <person name="Martin F."/>
            <person name="Silar P."/>
            <person name="Natvig D.O."/>
            <person name="Lalanne C."/>
            <person name="Gautier V."/>
            <person name="Ament-Velasquez S.L."/>
            <person name="Kruys A."/>
            <person name="Hutchinson M.I."/>
            <person name="Powell A.J."/>
            <person name="Barry K."/>
            <person name="Miller A.N."/>
            <person name="Grigoriev I.V."/>
            <person name="Debuchy R."/>
            <person name="Gladieux P."/>
            <person name="Hiltunen Thoren M."/>
            <person name="Johannesson H."/>
        </authorList>
    </citation>
    <scope>NUCLEOTIDE SEQUENCE [LARGE SCALE GENOMIC DNA]</scope>
    <source>
        <strain evidence="6">CBS 284.82</strain>
    </source>
</reference>
<gene>
    <name evidence="5" type="ORF">C8A01DRAFT_20107</name>
</gene>
<dbReference type="GO" id="GO:0043161">
    <property type="term" value="P:proteasome-mediated ubiquitin-dependent protein catabolic process"/>
    <property type="evidence" value="ECO:0007669"/>
    <property type="project" value="InterPro"/>
</dbReference>